<accession>A0A2X0MDX4</accession>
<organism evidence="1 2">
    <name type="scientific">Microbotryum saponariae</name>
    <dbReference type="NCBI Taxonomy" id="289078"/>
    <lineage>
        <taxon>Eukaryota</taxon>
        <taxon>Fungi</taxon>
        <taxon>Dikarya</taxon>
        <taxon>Basidiomycota</taxon>
        <taxon>Pucciniomycotina</taxon>
        <taxon>Microbotryomycetes</taxon>
        <taxon>Microbotryales</taxon>
        <taxon>Microbotryaceae</taxon>
        <taxon>Microbotryum</taxon>
    </lineage>
</organism>
<keyword evidence="2" id="KW-1185">Reference proteome</keyword>
<proteinExistence type="predicted"/>
<evidence type="ECO:0000313" key="1">
    <source>
        <dbReference type="EMBL" id="SDA00026.1"/>
    </source>
</evidence>
<evidence type="ECO:0000313" key="2">
    <source>
        <dbReference type="Proteomes" id="UP000249723"/>
    </source>
</evidence>
<gene>
    <name evidence="1" type="ORF">BZ3500_MVSOF-1268-A1-R1_CHR9G10398</name>
</gene>
<name>A0A2X0MDX4_9BASI</name>
<dbReference type="EMBL" id="FMWP01000107">
    <property type="protein sequence ID" value="SDA00026.1"/>
    <property type="molecule type" value="Genomic_DNA"/>
</dbReference>
<sequence>MSEQTKPRLVIPVTQWGRTHSSTYHTTKIHAFLNAKPYLEWNKVSPRFTPRVHLLTAHFLNRAYPSTFASPLRDGDNKPWLRLFAHFTNRKANDVVRYVRLAFDAQRHSGKDGFEVIERAPEDLIRDGPPTPDLRFFSFTGRTHPSLPSSSAERFN</sequence>
<dbReference type="Proteomes" id="UP000249723">
    <property type="component" value="Unassembled WGS sequence"/>
</dbReference>
<protein>
    <submittedName>
        <fullName evidence="1">BZ3500_MvSof-1268-A1-R1_Chr9g10398 protein</fullName>
    </submittedName>
</protein>
<reference evidence="2" key="1">
    <citation type="submission" date="2016-10" db="EMBL/GenBank/DDBJ databases">
        <authorList>
            <person name="Jeantristanb JTB J.-T."/>
            <person name="Ricardo R."/>
        </authorList>
    </citation>
    <scope>NUCLEOTIDE SEQUENCE [LARGE SCALE GENOMIC DNA]</scope>
</reference>
<dbReference type="AlphaFoldDB" id="A0A2X0MDX4"/>